<evidence type="ECO:0000313" key="2">
    <source>
        <dbReference type="Proteomes" id="UP000033220"/>
    </source>
</evidence>
<dbReference type="HOGENOM" id="CLU_2571606_0_0_5"/>
<dbReference type="KEGG" id="rpm:RSPPHO_00367"/>
<name>H6SNB7_PARPM</name>
<organism evidence="1 2">
    <name type="scientific">Pararhodospirillum photometricum DSM 122</name>
    <dbReference type="NCBI Taxonomy" id="1150469"/>
    <lineage>
        <taxon>Bacteria</taxon>
        <taxon>Pseudomonadati</taxon>
        <taxon>Pseudomonadota</taxon>
        <taxon>Alphaproteobacteria</taxon>
        <taxon>Rhodospirillales</taxon>
        <taxon>Rhodospirillaceae</taxon>
        <taxon>Pararhodospirillum</taxon>
    </lineage>
</organism>
<gene>
    <name evidence="1" type="ORF">RSPPHO_00367</name>
</gene>
<evidence type="ECO:0000313" key="1">
    <source>
        <dbReference type="EMBL" id="CCG06993.1"/>
    </source>
</evidence>
<proteinExistence type="predicted"/>
<keyword evidence="2" id="KW-1185">Reference proteome</keyword>
<dbReference type="Proteomes" id="UP000033220">
    <property type="component" value="Chromosome DSM 122"/>
</dbReference>
<sequence length="81" mass="10129">MKLHNLQKKGYRNKFFIRKIIIFKSKNKKRRSYCSTKIYYCYTIKEMRYCTFYDFACFVFKIKKTFYSFHTTFNHTLPLFA</sequence>
<dbReference type="EMBL" id="HE663493">
    <property type="protein sequence ID" value="CCG06993.1"/>
    <property type="molecule type" value="Genomic_DNA"/>
</dbReference>
<dbReference type="AlphaFoldDB" id="H6SNB7"/>
<protein>
    <submittedName>
        <fullName evidence="1">Uncharacterized protein</fullName>
    </submittedName>
</protein>
<accession>H6SNB7</accession>
<reference evidence="1 2" key="1">
    <citation type="submission" date="2012-02" db="EMBL/GenBank/DDBJ databases">
        <title>Shotgun genome sequence of Phaeospirillum photometricum DSM 122.</title>
        <authorList>
            <person name="Duquesne K."/>
            <person name="Sturgis J."/>
        </authorList>
    </citation>
    <scope>NUCLEOTIDE SEQUENCE [LARGE SCALE GENOMIC DNA]</scope>
    <source>
        <strain evidence="2">DSM122</strain>
    </source>
</reference>